<dbReference type="InterPro" id="IPR010327">
    <property type="entry name" value="FldB/FldC_alpha/beta"/>
</dbReference>
<reference evidence="4 5" key="1">
    <citation type="submission" date="2014-03" db="EMBL/GenBank/DDBJ databases">
        <title>Genome sequence of Clostridium litorale W6, DSM 5388.</title>
        <authorList>
            <person name="Poehlein A."/>
            <person name="Jagirdar A."/>
            <person name="Khonsari B."/>
            <person name="Chibani C.M."/>
            <person name="Gutierrez Gutierrez D.A."/>
            <person name="Davydova E."/>
            <person name="Alghaithi H.S."/>
            <person name="Nair K.P."/>
            <person name="Dhamotharan K."/>
            <person name="Chandran L."/>
            <person name="G W."/>
            <person name="Daniel R."/>
        </authorList>
    </citation>
    <scope>NUCLEOTIDE SEQUENCE [LARGE SCALE GENOMIC DNA]</scope>
    <source>
        <strain evidence="4 5">W6</strain>
    </source>
</reference>
<dbReference type="NCBIfam" id="NF040772">
    <property type="entry name" value="double_cubane"/>
    <property type="match status" value="1"/>
</dbReference>
<comment type="similarity">
    <text evidence="2">Belongs to the FldB/FldC dehydratase alpha/beta subunit family.</text>
</comment>
<proteinExistence type="inferred from homology"/>
<evidence type="ECO:0000256" key="1">
    <source>
        <dbReference type="ARBA" id="ARBA00001966"/>
    </source>
</evidence>
<keyword evidence="5" id="KW-1185">Reference proteome</keyword>
<dbReference type="RefSeq" id="WP_038262113.1">
    <property type="nucleotide sequence ID" value="NZ_FSRH01000013.1"/>
</dbReference>
<dbReference type="PANTHER" id="PTHR30548">
    <property type="entry name" value="2-HYDROXYGLUTARYL-COA DEHYDRATASE, D-COMPONENT-RELATED"/>
    <property type="match status" value="1"/>
</dbReference>
<name>A0A069RH26_PEPLI</name>
<sequence>MGIMERIQEFSDARRDGFLKIKELKDQGKKVIGVYCGFAPWEIIAASGAVSTWLCGMHEETIPDAERHLPRNICPLIKSSYGFGITEKCPYFYFSDMLIGETTCDGKKKMYEILGKVKPMHVVYIPQTPEGEQAYRLYRSEMVKLKEAIEEGLGVEITEENIRKTISIKNEERKAKREFYELGKLCPPPISGFDMRRVLQGTLYIADKEVEIQKIRELAARVREDYEKNGSRIPKDAKRILVTGSPLGDSTEKVIKTIEENGGVVVCFENCSSAKDVDDLVDESGDPIDALTRRYINSGCACMSPNRHRKEMIQSYIDEYKVDGVIDVILQSCHTYNVETAVIKNVAKGKGTPYMSIETDYSHSDLGQLSTRIGAFIEML</sequence>
<gene>
    <name evidence="4" type="ORF">CLIT_4c01480</name>
</gene>
<dbReference type="Proteomes" id="UP000027946">
    <property type="component" value="Unassembled WGS sequence"/>
</dbReference>
<evidence type="ECO:0000256" key="2">
    <source>
        <dbReference type="ARBA" id="ARBA00005806"/>
    </source>
</evidence>
<dbReference type="GO" id="GO:0051536">
    <property type="term" value="F:iron-sulfur cluster binding"/>
    <property type="evidence" value="ECO:0007669"/>
    <property type="project" value="UniProtKB-KW"/>
</dbReference>
<dbReference type="PANTHER" id="PTHR30548:SF6">
    <property type="entry name" value="DEHYDRATASE SUBUNIT YJIM-RELATED"/>
    <property type="match status" value="1"/>
</dbReference>
<evidence type="ECO:0000256" key="3">
    <source>
        <dbReference type="ARBA" id="ARBA00023014"/>
    </source>
</evidence>
<dbReference type="InterPro" id="IPR047678">
    <property type="entry name" value="YjiM-like"/>
</dbReference>
<keyword evidence="3" id="KW-0408">Iron</keyword>
<dbReference type="Gene3D" id="3.40.50.11900">
    <property type="match status" value="1"/>
</dbReference>
<dbReference type="AlphaFoldDB" id="A0A069RH26"/>
<comment type="caution">
    <text evidence="4">The sequence shown here is derived from an EMBL/GenBank/DDBJ whole genome shotgun (WGS) entry which is preliminary data.</text>
</comment>
<dbReference type="eggNOG" id="COG1775">
    <property type="taxonomic scope" value="Bacteria"/>
</dbReference>
<protein>
    <submittedName>
        <fullName evidence="4">2-hydroxyglutaryl-CoA dehydratase subunit D</fullName>
    </submittedName>
</protein>
<dbReference type="OrthoDB" id="9810278at2"/>
<dbReference type="Pfam" id="PF06050">
    <property type="entry name" value="HGD-D"/>
    <property type="match status" value="1"/>
</dbReference>
<organism evidence="4 5">
    <name type="scientific">Peptoclostridium litorale DSM 5388</name>
    <dbReference type="NCBI Taxonomy" id="1121324"/>
    <lineage>
        <taxon>Bacteria</taxon>
        <taxon>Bacillati</taxon>
        <taxon>Bacillota</taxon>
        <taxon>Clostridia</taxon>
        <taxon>Peptostreptococcales</taxon>
        <taxon>Peptoclostridiaceae</taxon>
        <taxon>Peptoclostridium</taxon>
    </lineage>
</organism>
<evidence type="ECO:0000313" key="4">
    <source>
        <dbReference type="EMBL" id="KDR96311.1"/>
    </source>
</evidence>
<comment type="cofactor">
    <cofactor evidence="1">
        <name>[4Fe-4S] cluster</name>
        <dbReference type="ChEBI" id="CHEBI:49883"/>
    </cofactor>
</comment>
<evidence type="ECO:0000313" key="5">
    <source>
        <dbReference type="Proteomes" id="UP000027946"/>
    </source>
</evidence>
<dbReference type="Gene3D" id="3.40.50.11890">
    <property type="match status" value="1"/>
</dbReference>
<dbReference type="EMBL" id="JJMM01000004">
    <property type="protein sequence ID" value="KDR96311.1"/>
    <property type="molecule type" value="Genomic_DNA"/>
</dbReference>
<keyword evidence="3" id="KW-0479">Metal-binding</keyword>
<dbReference type="STRING" id="1121324.CLIT_4c01480"/>
<dbReference type="GO" id="GO:0016836">
    <property type="term" value="F:hydro-lyase activity"/>
    <property type="evidence" value="ECO:0007669"/>
    <property type="project" value="UniProtKB-ARBA"/>
</dbReference>
<keyword evidence="3" id="KW-0411">Iron-sulfur</keyword>
<accession>A0A069RH26</accession>
<dbReference type="Gene3D" id="1.20.1270.370">
    <property type="match status" value="1"/>
</dbReference>